<dbReference type="PANTHER" id="PTHR12001:SF69">
    <property type="entry name" value="ALL TRANS-POLYPRENYL-DIPHOSPHATE SYNTHASE PDSS1"/>
    <property type="match status" value="1"/>
</dbReference>
<comment type="similarity">
    <text evidence="2">Belongs to the FPP/GGPP synthase family.</text>
</comment>
<organism evidence="7 8">
    <name type="scientific">Intoshia linei</name>
    <dbReference type="NCBI Taxonomy" id="1819745"/>
    <lineage>
        <taxon>Eukaryota</taxon>
        <taxon>Metazoa</taxon>
        <taxon>Spiralia</taxon>
        <taxon>Lophotrochozoa</taxon>
        <taxon>Mesozoa</taxon>
        <taxon>Orthonectida</taxon>
        <taxon>Rhopaluridae</taxon>
        <taxon>Intoshia</taxon>
    </lineage>
</organism>
<gene>
    <name evidence="7" type="ORF">A3Q56_07594</name>
</gene>
<dbReference type="PANTHER" id="PTHR12001">
    <property type="entry name" value="GERANYLGERANYL PYROPHOSPHATE SYNTHASE"/>
    <property type="match status" value="1"/>
</dbReference>
<dbReference type="InterPro" id="IPR000092">
    <property type="entry name" value="Polyprenyl_synt"/>
</dbReference>
<keyword evidence="6" id="KW-0414">Isoprene biosynthesis</keyword>
<dbReference type="InterPro" id="IPR008949">
    <property type="entry name" value="Isoprenoid_synthase_dom_sf"/>
</dbReference>
<dbReference type="Gene3D" id="1.10.600.10">
    <property type="entry name" value="Farnesyl Diphosphate Synthase"/>
    <property type="match status" value="1"/>
</dbReference>
<sequence>MFKAYRSVNLFNKKYNLYQCRQINLFSPNHAQTNNLFKDKDIEPFESISSDLNHLYSTIRNSLKCSALPLLSNMSTYYFDGSGKSFRPASTILLAKAFLSNNSENEKITHKQNQIAVIAEMIHVASLIHDDIIDEATTRRLKPTLNTINGNKK</sequence>
<evidence type="ECO:0000256" key="4">
    <source>
        <dbReference type="ARBA" id="ARBA00022723"/>
    </source>
</evidence>
<evidence type="ECO:0000256" key="5">
    <source>
        <dbReference type="ARBA" id="ARBA00022842"/>
    </source>
</evidence>
<keyword evidence="5" id="KW-0460">Magnesium</keyword>
<keyword evidence="4" id="KW-0479">Metal-binding</keyword>
<comment type="caution">
    <text evidence="7">The sequence shown here is derived from an EMBL/GenBank/DDBJ whole genome shotgun (WGS) entry which is preliminary data.</text>
</comment>
<evidence type="ECO:0000256" key="6">
    <source>
        <dbReference type="ARBA" id="ARBA00023229"/>
    </source>
</evidence>
<keyword evidence="8" id="KW-1185">Reference proteome</keyword>
<feature type="non-terminal residue" evidence="7">
    <location>
        <position position="153"/>
    </location>
</feature>
<evidence type="ECO:0000256" key="3">
    <source>
        <dbReference type="ARBA" id="ARBA00022679"/>
    </source>
</evidence>
<evidence type="ECO:0008006" key="9">
    <source>
        <dbReference type="Google" id="ProtNLM"/>
    </source>
</evidence>
<dbReference type="GO" id="GO:0004659">
    <property type="term" value="F:prenyltransferase activity"/>
    <property type="evidence" value="ECO:0007669"/>
    <property type="project" value="InterPro"/>
</dbReference>
<reference evidence="7 8" key="1">
    <citation type="submission" date="2016-04" db="EMBL/GenBank/DDBJ databases">
        <title>The genome of Intoshia linei affirms orthonectids as highly simplified spiralians.</title>
        <authorList>
            <person name="Mikhailov K.V."/>
            <person name="Slusarev G.S."/>
            <person name="Nikitin M.A."/>
            <person name="Logacheva M.D."/>
            <person name="Penin A."/>
            <person name="Aleoshin V."/>
            <person name="Panchin Y.V."/>
        </authorList>
    </citation>
    <scope>NUCLEOTIDE SEQUENCE [LARGE SCALE GENOMIC DNA]</scope>
    <source>
        <strain evidence="7">Intl2013</strain>
        <tissue evidence="7">Whole animal</tissue>
    </source>
</reference>
<dbReference type="GO" id="GO:1990234">
    <property type="term" value="C:transferase complex"/>
    <property type="evidence" value="ECO:0007669"/>
    <property type="project" value="TreeGrafter"/>
</dbReference>
<proteinExistence type="inferred from homology"/>
<dbReference type="Pfam" id="PF00348">
    <property type="entry name" value="polyprenyl_synt"/>
    <property type="match status" value="1"/>
</dbReference>
<dbReference type="Proteomes" id="UP000078046">
    <property type="component" value="Unassembled WGS sequence"/>
</dbReference>
<comment type="cofactor">
    <cofactor evidence="1">
        <name>Mg(2+)</name>
        <dbReference type="ChEBI" id="CHEBI:18420"/>
    </cofactor>
</comment>
<evidence type="ECO:0000313" key="8">
    <source>
        <dbReference type="Proteomes" id="UP000078046"/>
    </source>
</evidence>
<dbReference type="OrthoDB" id="9927103at2759"/>
<keyword evidence="3" id="KW-0808">Transferase</keyword>
<evidence type="ECO:0000256" key="2">
    <source>
        <dbReference type="ARBA" id="ARBA00006706"/>
    </source>
</evidence>
<evidence type="ECO:0000256" key="1">
    <source>
        <dbReference type="ARBA" id="ARBA00001946"/>
    </source>
</evidence>
<dbReference type="AlphaFoldDB" id="A0A177ATK3"/>
<dbReference type="GO" id="GO:0008299">
    <property type="term" value="P:isoprenoid biosynthetic process"/>
    <property type="evidence" value="ECO:0007669"/>
    <property type="project" value="UniProtKB-KW"/>
</dbReference>
<protein>
    <recommendedName>
        <fullName evidence="9">Decaprenyl-diphosphate synthase subunit 1</fullName>
    </recommendedName>
</protein>
<dbReference type="GO" id="GO:0046872">
    <property type="term" value="F:metal ion binding"/>
    <property type="evidence" value="ECO:0007669"/>
    <property type="project" value="UniProtKB-KW"/>
</dbReference>
<dbReference type="SUPFAM" id="SSF48576">
    <property type="entry name" value="Terpenoid synthases"/>
    <property type="match status" value="1"/>
</dbReference>
<evidence type="ECO:0000313" key="7">
    <source>
        <dbReference type="EMBL" id="OAF64701.1"/>
    </source>
</evidence>
<dbReference type="GO" id="GO:0005739">
    <property type="term" value="C:mitochondrion"/>
    <property type="evidence" value="ECO:0007669"/>
    <property type="project" value="TreeGrafter"/>
</dbReference>
<dbReference type="GO" id="GO:0006744">
    <property type="term" value="P:ubiquinone biosynthetic process"/>
    <property type="evidence" value="ECO:0007669"/>
    <property type="project" value="TreeGrafter"/>
</dbReference>
<name>A0A177ATK3_9BILA</name>
<dbReference type="EMBL" id="LWCA01001665">
    <property type="protein sequence ID" value="OAF64701.1"/>
    <property type="molecule type" value="Genomic_DNA"/>
</dbReference>
<accession>A0A177ATK3</accession>